<comment type="caution">
    <text evidence="1">The sequence shown here is derived from an EMBL/GenBank/DDBJ whole genome shotgun (WGS) entry which is preliminary data.</text>
</comment>
<sequence length="347" mass="39966">MKKNTLLVTFLACFLLITSCSDVYKFSLDHKKQVPLNSKIEVTLKEDESKPINNVQFFINGNEVSSEGNNISINTTELGVGKHQISALIFYAEKTKKENSFFEVLANKAPVVYDYKIINEYPHDKNAYTQGLEYHDGFLYETTGRRGESTLRKVEIETGKVLQKIDLDKKYFGEGVTIFKNKVYWLTWQAKKGFVYDLETFKQEKEFTYNNSKEGWGFTHNGTQLIKSDGTSKIWFLDPETLQEQKSIQVYTNKYEVGDLNELELINGKIYANKYQQNAIVIIDPKTGVVEGIANLKGLHTEMEKTQKLVPQDEVLNGIAYDEENNRLFVTGKHWGKLFEIELIKKQ</sequence>
<reference evidence="1 2" key="1">
    <citation type="submission" date="2016-02" db="EMBL/GenBank/DDBJ databases">
        <title>Draft genome sequence of Polaribacter atrinae KACC17473.</title>
        <authorList>
            <person name="Shin S.-K."/>
            <person name="Yi H."/>
        </authorList>
    </citation>
    <scope>NUCLEOTIDE SEQUENCE [LARGE SCALE GENOMIC DNA]</scope>
    <source>
        <strain evidence="1 2">KACC 17473</strain>
    </source>
</reference>
<accession>A0A176T9Q5</accession>
<gene>
    <name evidence="1" type="ORF">LPB303_12295</name>
</gene>
<dbReference type="InterPro" id="IPR015943">
    <property type="entry name" value="WD40/YVTN_repeat-like_dom_sf"/>
</dbReference>
<dbReference type="Proteomes" id="UP000076923">
    <property type="component" value="Unassembled WGS sequence"/>
</dbReference>
<dbReference type="PANTHER" id="PTHR31270">
    <property type="entry name" value="GLUTAMINYL-PEPTIDE CYCLOTRANSFERASE"/>
    <property type="match status" value="1"/>
</dbReference>
<dbReference type="RefSeq" id="WP_068450601.1">
    <property type="nucleotide sequence ID" value="NZ_CANKUV010000004.1"/>
</dbReference>
<dbReference type="Pfam" id="PF05096">
    <property type="entry name" value="Glu_cyclase_2"/>
    <property type="match status" value="1"/>
</dbReference>
<dbReference type="STRING" id="1333662.LPB303_12295"/>
<dbReference type="AlphaFoldDB" id="A0A176T9Q5"/>
<keyword evidence="2" id="KW-1185">Reference proteome</keyword>
<dbReference type="InterPro" id="IPR007788">
    <property type="entry name" value="QCT"/>
</dbReference>
<evidence type="ECO:0000313" key="2">
    <source>
        <dbReference type="Proteomes" id="UP000076923"/>
    </source>
</evidence>
<protein>
    <submittedName>
        <fullName evidence="1">Glutamine cyclotransferase</fullName>
    </submittedName>
</protein>
<name>A0A176T9Q5_9FLAO</name>
<dbReference type="GO" id="GO:0016603">
    <property type="term" value="F:glutaminyl-peptide cyclotransferase activity"/>
    <property type="evidence" value="ECO:0007669"/>
    <property type="project" value="InterPro"/>
</dbReference>
<dbReference type="EMBL" id="LVWE01000050">
    <property type="protein sequence ID" value="OAD44421.1"/>
    <property type="molecule type" value="Genomic_DNA"/>
</dbReference>
<proteinExistence type="predicted"/>
<dbReference type="OrthoDB" id="9783700at2"/>
<organism evidence="1 2">
    <name type="scientific">Polaribacter atrinae</name>
    <dbReference type="NCBI Taxonomy" id="1333662"/>
    <lineage>
        <taxon>Bacteria</taxon>
        <taxon>Pseudomonadati</taxon>
        <taxon>Bacteroidota</taxon>
        <taxon>Flavobacteriia</taxon>
        <taxon>Flavobacteriales</taxon>
        <taxon>Flavobacteriaceae</taxon>
    </lineage>
</organism>
<dbReference type="PANTHER" id="PTHR31270:SF1">
    <property type="entry name" value="GLUTAMINYL-PEPTIDE CYCLOTRANSFERASE"/>
    <property type="match status" value="1"/>
</dbReference>
<dbReference type="InterPro" id="IPR011044">
    <property type="entry name" value="Quino_amine_DH_bsu"/>
</dbReference>
<dbReference type="PROSITE" id="PS51257">
    <property type="entry name" value="PROKAR_LIPOPROTEIN"/>
    <property type="match status" value="1"/>
</dbReference>
<dbReference type="SUPFAM" id="SSF50969">
    <property type="entry name" value="YVTN repeat-like/Quinoprotein amine dehydrogenase"/>
    <property type="match status" value="1"/>
</dbReference>
<keyword evidence="1" id="KW-0808">Transferase</keyword>
<dbReference type="Gene3D" id="2.130.10.10">
    <property type="entry name" value="YVTN repeat-like/Quinoprotein amine dehydrogenase"/>
    <property type="match status" value="1"/>
</dbReference>
<evidence type="ECO:0000313" key="1">
    <source>
        <dbReference type="EMBL" id="OAD44421.1"/>
    </source>
</evidence>